<dbReference type="RefSeq" id="WP_010768383.1">
    <property type="nucleotide sequence ID" value="NZ_ASWE01000003.1"/>
</dbReference>
<evidence type="ECO:0000313" key="2">
    <source>
        <dbReference type="Proteomes" id="UP000013785"/>
    </source>
</evidence>
<name>R3WQI7_9ENTE</name>
<dbReference type="STRING" id="154621.RV11_GL001837"/>
<sequence length="255" mass="30133">MHKHYRFRKNQVTHSACHTNTTFQKFIHAQSIHSIHSCSQFANRLTLHFSDNFFEEIYALLPIENNFTHPQTLIIYKNRLSLIDHSPLECVHMLLKQIHFLNYITYCKTIAQFFPNNIYKIPVATKDYVLLPMEAPDHAQSTIWINPAQISSISSTELDTLLTLSNKFCIQSPIQRRSLQSSMARSFIIWGIIRQEFLYPEKRLENVYLADYLNVRMTPITSKIFKKLAQTDYTIKKWAFTKRYQEISQKESLHE</sequence>
<comment type="caution">
    <text evidence="1">The sequence shown here is derived from an EMBL/GenBank/DDBJ whole genome shotgun (WGS) entry which is preliminary data.</text>
</comment>
<dbReference type="AlphaFoldDB" id="R3WQI7"/>
<dbReference type="HOGENOM" id="CLU_094517_0_0_9"/>
<evidence type="ECO:0000313" key="1">
    <source>
        <dbReference type="EMBL" id="EOL44090.1"/>
    </source>
</evidence>
<reference evidence="1 2" key="1">
    <citation type="submission" date="2013-02" db="EMBL/GenBank/DDBJ databases">
        <title>The Genome Sequence of Enterococcus phoeniculicola BAA-412.</title>
        <authorList>
            <consortium name="The Broad Institute Genome Sequencing Platform"/>
            <consortium name="The Broad Institute Genome Sequencing Center for Infectious Disease"/>
            <person name="Earl A.M."/>
            <person name="Gilmore M.S."/>
            <person name="Lebreton F."/>
            <person name="Walker B."/>
            <person name="Young S.K."/>
            <person name="Zeng Q."/>
            <person name="Gargeya S."/>
            <person name="Fitzgerald M."/>
            <person name="Haas B."/>
            <person name="Abouelleil A."/>
            <person name="Alvarado L."/>
            <person name="Arachchi H.M."/>
            <person name="Berlin A.M."/>
            <person name="Chapman S.B."/>
            <person name="Dewar J."/>
            <person name="Goldberg J."/>
            <person name="Griggs A."/>
            <person name="Gujja S."/>
            <person name="Hansen M."/>
            <person name="Howarth C."/>
            <person name="Imamovic A."/>
            <person name="Larimer J."/>
            <person name="McCowan C."/>
            <person name="Murphy C."/>
            <person name="Neiman D."/>
            <person name="Pearson M."/>
            <person name="Priest M."/>
            <person name="Roberts A."/>
            <person name="Saif S."/>
            <person name="Shea T."/>
            <person name="Sisk P."/>
            <person name="Sykes S."/>
            <person name="Wortman J."/>
            <person name="Nusbaum C."/>
            <person name="Birren B."/>
        </authorList>
    </citation>
    <scope>NUCLEOTIDE SEQUENCE [LARGE SCALE GENOMIC DNA]</scope>
    <source>
        <strain evidence="1 2">ATCC BAA-412</strain>
    </source>
</reference>
<proteinExistence type="predicted"/>
<organism evidence="1 2">
    <name type="scientific">Enterococcus phoeniculicola ATCC BAA-412</name>
    <dbReference type="NCBI Taxonomy" id="1158610"/>
    <lineage>
        <taxon>Bacteria</taxon>
        <taxon>Bacillati</taxon>
        <taxon>Bacillota</taxon>
        <taxon>Bacilli</taxon>
        <taxon>Lactobacillales</taxon>
        <taxon>Enterococcaceae</taxon>
        <taxon>Enterococcus</taxon>
    </lineage>
</organism>
<dbReference type="EMBL" id="AJAT01000014">
    <property type="protein sequence ID" value="EOL44090.1"/>
    <property type="molecule type" value="Genomic_DNA"/>
</dbReference>
<dbReference type="PATRIC" id="fig|1158610.3.peg.1712"/>
<accession>R3WQI7</accession>
<keyword evidence="2" id="KW-1185">Reference proteome</keyword>
<dbReference type="eggNOG" id="ENOG50348RT">
    <property type="taxonomic scope" value="Bacteria"/>
</dbReference>
<dbReference type="OrthoDB" id="2194697at2"/>
<protein>
    <submittedName>
        <fullName evidence="1">Uncharacterized protein</fullName>
    </submittedName>
</protein>
<gene>
    <name evidence="1" type="ORF">UC3_01720</name>
</gene>
<dbReference type="Proteomes" id="UP000013785">
    <property type="component" value="Unassembled WGS sequence"/>
</dbReference>